<dbReference type="GO" id="GO:0003677">
    <property type="term" value="F:DNA binding"/>
    <property type="evidence" value="ECO:0007669"/>
    <property type="project" value="UniProtKB-UniRule"/>
</dbReference>
<dbReference type="AlphaFoldDB" id="A0A844CXV9"/>
<dbReference type="PROSITE" id="PS51900">
    <property type="entry name" value="CB"/>
    <property type="match status" value="1"/>
</dbReference>
<comment type="caution">
    <text evidence="8">The sequence shown here is derived from an EMBL/GenBank/DDBJ whole genome shotgun (WGS) entry which is preliminary data.</text>
</comment>
<accession>A0A844CXV9</accession>
<evidence type="ECO:0000256" key="3">
    <source>
        <dbReference type="ARBA" id="ARBA00023125"/>
    </source>
</evidence>
<dbReference type="InterPro" id="IPR010998">
    <property type="entry name" value="Integrase_recombinase_N"/>
</dbReference>
<keyword evidence="9" id="KW-1185">Reference proteome</keyword>
<dbReference type="InterPro" id="IPR002104">
    <property type="entry name" value="Integrase_catalytic"/>
</dbReference>
<organism evidence="8 9">
    <name type="scientific">Duganella aquatilis</name>
    <dbReference type="NCBI Taxonomy" id="2666082"/>
    <lineage>
        <taxon>Bacteria</taxon>
        <taxon>Pseudomonadati</taxon>
        <taxon>Pseudomonadota</taxon>
        <taxon>Betaproteobacteria</taxon>
        <taxon>Burkholderiales</taxon>
        <taxon>Oxalobacteraceae</taxon>
        <taxon>Telluria group</taxon>
        <taxon>Duganella</taxon>
    </lineage>
</organism>
<evidence type="ECO:0000256" key="1">
    <source>
        <dbReference type="ARBA" id="ARBA00008857"/>
    </source>
</evidence>
<feature type="domain" description="Core-binding (CB)" evidence="7">
    <location>
        <begin position="19"/>
        <end position="97"/>
    </location>
</feature>
<evidence type="ECO:0000259" key="6">
    <source>
        <dbReference type="PROSITE" id="PS51898"/>
    </source>
</evidence>
<dbReference type="Pfam" id="PF00589">
    <property type="entry name" value="Phage_integrase"/>
    <property type="match status" value="1"/>
</dbReference>
<dbReference type="Gene3D" id="1.10.443.10">
    <property type="entry name" value="Intergrase catalytic core"/>
    <property type="match status" value="1"/>
</dbReference>
<feature type="domain" description="Tyr recombinase" evidence="6">
    <location>
        <begin position="117"/>
        <end position="285"/>
    </location>
</feature>
<proteinExistence type="inferred from homology"/>
<dbReference type="EMBL" id="WKJL01000009">
    <property type="protein sequence ID" value="MRW85273.1"/>
    <property type="molecule type" value="Genomic_DNA"/>
</dbReference>
<keyword evidence="3 5" id="KW-0238">DNA-binding</keyword>
<evidence type="ECO:0000313" key="8">
    <source>
        <dbReference type="EMBL" id="MRW85273.1"/>
    </source>
</evidence>
<reference evidence="8 9" key="1">
    <citation type="submission" date="2019-11" db="EMBL/GenBank/DDBJ databases">
        <title>Novel species isolated from a subtropical stream in China.</title>
        <authorList>
            <person name="Lu H."/>
        </authorList>
    </citation>
    <scope>NUCLEOTIDE SEQUENCE [LARGE SCALE GENOMIC DNA]</scope>
    <source>
        <strain evidence="8 9">FT26W</strain>
    </source>
</reference>
<keyword evidence="4" id="KW-0233">DNA recombination</keyword>
<dbReference type="InterPro" id="IPR013762">
    <property type="entry name" value="Integrase-like_cat_sf"/>
</dbReference>
<dbReference type="SUPFAM" id="SSF56349">
    <property type="entry name" value="DNA breaking-rejoining enzymes"/>
    <property type="match status" value="1"/>
</dbReference>
<evidence type="ECO:0000313" key="9">
    <source>
        <dbReference type="Proteomes" id="UP000439986"/>
    </source>
</evidence>
<name>A0A844CXV9_9BURK</name>
<dbReference type="Gene3D" id="1.10.150.130">
    <property type="match status" value="1"/>
</dbReference>
<evidence type="ECO:0000259" key="7">
    <source>
        <dbReference type="PROSITE" id="PS51900"/>
    </source>
</evidence>
<evidence type="ECO:0000256" key="4">
    <source>
        <dbReference type="ARBA" id="ARBA00023172"/>
    </source>
</evidence>
<evidence type="ECO:0000256" key="5">
    <source>
        <dbReference type="PROSITE-ProRule" id="PRU01248"/>
    </source>
</evidence>
<protein>
    <submittedName>
        <fullName evidence="8">Tyrosine-type recombinase/integrase</fullName>
    </submittedName>
</protein>
<sequence>MGSNISDQVVSLVEVGLAKTWEDATERWLFEKSDKASLHSDKCIIRWLCPYLNGLTLSQIDRGVIDDIVLKKLKSGVANSTVNRMLALLRAVLRRASSEWEWIKTAPRIRLLKEPVRRVRFLTLVEAQRLLSHLPEQIALMATFSLATGLRKSNVTGLQWSQIDMQRCVAWVHPDQSKTRKAIAVPLNLDAMRVLALCKGRHPVYPFASPGHMCVSISTSVWKRALADAGIEDFRWHDLRHTWASWHVQNGTPLNVLQELGGWESSEMVRRYAHFSAGHLVAYAERLPKVIE</sequence>
<dbReference type="PROSITE" id="PS51898">
    <property type="entry name" value="TYR_RECOMBINASE"/>
    <property type="match status" value="1"/>
</dbReference>
<dbReference type="CDD" id="cd00796">
    <property type="entry name" value="INT_Rci_Hp1_C"/>
    <property type="match status" value="1"/>
</dbReference>
<dbReference type="InterPro" id="IPR011010">
    <property type="entry name" value="DNA_brk_join_enz"/>
</dbReference>
<gene>
    <name evidence="8" type="ORF">GJ698_14405</name>
</gene>
<dbReference type="PANTHER" id="PTHR30349:SF64">
    <property type="entry name" value="PROPHAGE INTEGRASE INTD-RELATED"/>
    <property type="match status" value="1"/>
</dbReference>
<dbReference type="GO" id="GO:0006310">
    <property type="term" value="P:DNA recombination"/>
    <property type="evidence" value="ECO:0007669"/>
    <property type="project" value="UniProtKB-KW"/>
</dbReference>
<dbReference type="GO" id="GO:0015074">
    <property type="term" value="P:DNA integration"/>
    <property type="evidence" value="ECO:0007669"/>
    <property type="project" value="UniProtKB-KW"/>
</dbReference>
<dbReference type="Proteomes" id="UP000439986">
    <property type="component" value="Unassembled WGS sequence"/>
</dbReference>
<dbReference type="InterPro" id="IPR044068">
    <property type="entry name" value="CB"/>
</dbReference>
<evidence type="ECO:0000256" key="2">
    <source>
        <dbReference type="ARBA" id="ARBA00022908"/>
    </source>
</evidence>
<dbReference type="PANTHER" id="PTHR30349">
    <property type="entry name" value="PHAGE INTEGRASE-RELATED"/>
    <property type="match status" value="1"/>
</dbReference>
<dbReference type="InterPro" id="IPR050090">
    <property type="entry name" value="Tyrosine_recombinase_XerCD"/>
</dbReference>
<comment type="similarity">
    <text evidence="1">Belongs to the 'phage' integrase family.</text>
</comment>
<keyword evidence="2" id="KW-0229">DNA integration</keyword>